<evidence type="ECO:0000256" key="10">
    <source>
        <dbReference type="SAM" id="MobiDB-lite"/>
    </source>
</evidence>
<dbReference type="EMBL" id="CP001737">
    <property type="protein sequence ID" value="ACV77597.1"/>
    <property type="molecule type" value="Genomic_DNA"/>
</dbReference>
<protein>
    <recommendedName>
        <fullName evidence="6 7">Alanine racemase</fullName>
        <ecNumber evidence="3 7">5.1.1.1</ecNumber>
    </recommendedName>
</protein>
<dbReference type="UniPathway" id="UPA00042">
    <property type="reaction ID" value="UER00497"/>
</dbReference>
<dbReference type="InterPro" id="IPR020622">
    <property type="entry name" value="Ala_racemase_pyridoxalP-BS"/>
</dbReference>
<dbReference type="InParanoid" id="C8XCN2"/>
<feature type="binding site" evidence="7 9">
    <location>
        <position position="331"/>
    </location>
    <ligand>
        <name>substrate</name>
    </ligand>
</feature>
<evidence type="ECO:0000256" key="2">
    <source>
        <dbReference type="ARBA" id="ARBA00001933"/>
    </source>
</evidence>
<feature type="active site" description="Proton acceptor; specific for D-alanine" evidence="7">
    <location>
        <position position="58"/>
    </location>
</feature>
<dbReference type="PRINTS" id="PR00992">
    <property type="entry name" value="ALARACEMASE"/>
</dbReference>
<name>C8XCN2_NAKMY</name>
<dbReference type="Proteomes" id="UP000002218">
    <property type="component" value="Chromosome"/>
</dbReference>
<dbReference type="RefSeq" id="WP_015746511.1">
    <property type="nucleotide sequence ID" value="NC_013235.1"/>
</dbReference>
<dbReference type="Pfam" id="PF01168">
    <property type="entry name" value="Ala_racemase_N"/>
    <property type="match status" value="1"/>
</dbReference>
<comment type="catalytic activity">
    <reaction evidence="1 7">
        <text>L-alanine = D-alanine</text>
        <dbReference type="Rhea" id="RHEA:20249"/>
        <dbReference type="ChEBI" id="CHEBI:57416"/>
        <dbReference type="ChEBI" id="CHEBI:57972"/>
        <dbReference type="EC" id="5.1.1.1"/>
    </reaction>
</comment>
<dbReference type="STRING" id="479431.Namu_1190"/>
<feature type="binding site" evidence="7 9">
    <location>
        <position position="154"/>
    </location>
    <ligand>
        <name>substrate</name>
    </ligand>
</feature>
<dbReference type="NCBIfam" id="TIGR00492">
    <property type="entry name" value="alr"/>
    <property type="match status" value="1"/>
</dbReference>
<dbReference type="CDD" id="cd00430">
    <property type="entry name" value="PLPDE_III_AR"/>
    <property type="match status" value="1"/>
</dbReference>
<dbReference type="GO" id="GO:0008784">
    <property type="term" value="F:alanine racemase activity"/>
    <property type="evidence" value="ECO:0007669"/>
    <property type="project" value="UniProtKB-UniRule"/>
</dbReference>
<feature type="active site" description="Proton acceptor; specific for L-alanine" evidence="7">
    <location>
        <position position="283"/>
    </location>
</feature>
<dbReference type="GO" id="GO:0009252">
    <property type="term" value="P:peptidoglycan biosynthetic process"/>
    <property type="evidence" value="ECO:0007669"/>
    <property type="project" value="TreeGrafter"/>
</dbReference>
<dbReference type="eggNOG" id="COG0787">
    <property type="taxonomic scope" value="Bacteria"/>
</dbReference>
<dbReference type="Pfam" id="PF00842">
    <property type="entry name" value="Ala_racemase_C"/>
    <property type="match status" value="1"/>
</dbReference>
<dbReference type="SMART" id="SM01005">
    <property type="entry name" value="Ala_racemase_C"/>
    <property type="match status" value="1"/>
</dbReference>
<dbReference type="GO" id="GO:0005829">
    <property type="term" value="C:cytosol"/>
    <property type="evidence" value="ECO:0007669"/>
    <property type="project" value="TreeGrafter"/>
</dbReference>
<feature type="compositionally biased region" description="Low complexity" evidence="10">
    <location>
        <begin position="1"/>
        <end position="15"/>
    </location>
</feature>
<dbReference type="AlphaFoldDB" id="C8XCN2"/>
<comment type="cofactor">
    <cofactor evidence="2 7 8">
        <name>pyridoxal 5'-phosphate</name>
        <dbReference type="ChEBI" id="CHEBI:597326"/>
    </cofactor>
</comment>
<dbReference type="SUPFAM" id="SSF51419">
    <property type="entry name" value="PLP-binding barrel"/>
    <property type="match status" value="1"/>
</dbReference>
<dbReference type="HOGENOM" id="CLU_028393_0_0_11"/>
<dbReference type="Gene3D" id="2.40.37.10">
    <property type="entry name" value="Lyase, Ornithine Decarboxylase, Chain A, domain 1"/>
    <property type="match status" value="1"/>
</dbReference>
<evidence type="ECO:0000256" key="7">
    <source>
        <dbReference type="HAMAP-Rule" id="MF_01201"/>
    </source>
</evidence>
<gene>
    <name evidence="12" type="ordered locus">Namu_1190</name>
</gene>
<dbReference type="KEGG" id="nml:Namu_1190"/>
<evidence type="ECO:0000256" key="3">
    <source>
        <dbReference type="ARBA" id="ARBA00013089"/>
    </source>
</evidence>
<dbReference type="InterPro" id="IPR000821">
    <property type="entry name" value="Ala_racemase"/>
</dbReference>
<evidence type="ECO:0000256" key="1">
    <source>
        <dbReference type="ARBA" id="ARBA00000316"/>
    </source>
</evidence>
<feature type="region of interest" description="Disordered" evidence="10">
    <location>
        <begin position="1"/>
        <end position="20"/>
    </location>
</feature>
<evidence type="ECO:0000313" key="13">
    <source>
        <dbReference type="Proteomes" id="UP000002218"/>
    </source>
</evidence>
<reference evidence="12 13" key="2">
    <citation type="journal article" date="2010" name="Stand. Genomic Sci.">
        <title>Complete genome sequence of Nakamurella multipartita type strain (Y-104).</title>
        <authorList>
            <person name="Tice H."/>
            <person name="Mayilraj S."/>
            <person name="Sims D."/>
            <person name="Lapidus A."/>
            <person name="Nolan M."/>
            <person name="Lucas S."/>
            <person name="Glavina Del Rio T."/>
            <person name="Copeland A."/>
            <person name="Cheng J.F."/>
            <person name="Meincke L."/>
            <person name="Bruce D."/>
            <person name="Goodwin L."/>
            <person name="Pitluck S."/>
            <person name="Ivanova N."/>
            <person name="Mavromatis K."/>
            <person name="Ovchinnikova G."/>
            <person name="Pati A."/>
            <person name="Chen A."/>
            <person name="Palaniappan K."/>
            <person name="Land M."/>
            <person name="Hauser L."/>
            <person name="Chang Y.J."/>
            <person name="Jeffries C.D."/>
            <person name="Detter J.C."/>
            <person name="Brettin T."/>
            <person name="Rohde M."/>
            <person name="Goker M."/>
            <person name="Bristow J."/>
            <person name="Eisen J.A."/>
            <person name="Markowitz V."/>
            <person name="Hugenholtz P."/>
            <person name="Kyrpides N.C."/>
            <person name="Klenk H.P."/>
            <person name="Chen F."/>
        </authorList>
    </citation>
    <scope>NUCLEOTIDE SEQUENCE [LARGE SCALE GENOMIC DNA]</scope>
    <source>
        <strain evidence="13">ATCC 700099 / DSM 44233 / CIP 104796 / JCM 9543 / NBRC 105858 / Y-104</strain>
    </source>
</reference>
<evidence type="ECO:0000256" key="8">
    <source>
        <dbReference type="PIRSR" id="PIRSR600821-50"/>
    </source>
</evidence>
<evidence type="ECO:0000256" key="4">
    <source>
        <dbReference type="ARBA" id="ARBA00022898"/>
    </source>
</evidence>
<sequence length="394" mass="40266" precursor="true">MSTTAGSTAGPTADPTPRRAGERVAAVVDLAAITANVRTLLALMRGSNPAGSVMAVVKADGYGHGAVAAAQAALAGGATWLGVATPTEALQLRAAGVDVPVLAWLWPPGERVAPALAAGVQLAVASRAQLDRVLDQAVGAVPDIHVKVDTGLGRGGVGPAEIGAVLDAVAAAQRAGRVRVAGLMSHLASADVPDDPSVPEQTATFHRILAAAADRGIDPPLRHLANTAGLIDHPATRFDLVRVGIGGYGLNPVATPVPLTPAMTLRATVALTKRVPAGHGVSYGLTYRTDRETTLALIPLGYADGLPRAASNRGEIWLAGARRRIAGRVAMDQVVVDCGDDPVAAGDPAIVFGPGEQGEPTARDWADYCGTIDYEIVTRIGPRVPRRNVGEAIP</sequence>
<keyword evidence="5 7" id="KW-0413">Isomerase</keyword>
<dbReference type="Gene3D" id="3.20.20.10">
    <property type="entry name" value="Alanine racemase"/>
    <property type="match status" value="1"/>
</dbReference>
<dbReference type="FunFam" id="3.20.20.10:FF:000002">
    <property type="entry name" value="Alanine racemase"/>
    <property type="match status" value="1"/>
</dbReference>
<evidence type="ECO:0000313" key="12">
    <source>
        <dbReference type="EMBL" id="ACV77597.1"/>
    </source>
</evidence>
<comment type="pathway">
    <text evidence="7">Amino-acid biosynthesis; D-alanine biosynthesis; D-alanine from L-alanine: step 1/1.</text>
</comment>
<keyword evidence="13" id="KW-1185">Reference proteome</keyword>
<organism evidence="12 13">
    <name type="scientific">Nakamurella multipartita (strain ATCC 700099 / DSM 44233 / CIP 104796 / JCM 9543 / NBRC 105858 / Y-104)</name>
    <name type="common">Microsphaera multipartita</name>
    <dbReference type="NCBI Taxonomy" id="479431"/>
    <lineage>
        <taxon>Bacteria</taxon>
        <taxon>Bacillati</taxon>
        <taxon>Actinomycetota</taxon>
        <taxon>Actinomycetes</taxon>
        <taxon>Nakamurellales</taxon>
        <taxon>Nakamurellaceae</taxon>
        <taxon>Nakamurella</taxon>
    </lineage>
</organism>
<comment type="function">
    <text evidence="7">Catalyzes the interconversion of L-alanine and D-alanine. May also act on other amino acids.</text>
</comment>
<evidence type="ECO:0000256" key="6">
    <source>
        <dbReference type="ARBA" id="ARBA00072221"/>
    </source>
</evidence>
<dbReference type="PANTHER" id="PTHR30511">
    <property type="entry name" value="ALANINE RACEMASE"/>
    <property type="match status" value="1"/>
</dbReference>
<comment type="similarity">
    <text evidence="7">Belongs to the alanine racemase family.</text>
</comment>
<dbReference type="InterPro" id="IPR011079">
    <property type="entry name" value="Ala_racemase_C"/>
</dbReference>
<keyword evidence="4 7" id="KW-0663">Pyridoxal phosphate</keyword>
<evidence type="ECO:0000259" key="11">
    <source>
        <dbReference type="SMART" id="SM01005"/>
    </source>
</evidence>
<evidence type="ECO:0000256" key="5">
    <source>
        <dbReference type="ARBA" id="ARBA00023235"/>
    </source>
</evidence>
<dbReference type="InterPro" id="IPR001608">
    <property type="entry name" value="Ala_racemase_N"/>
</dbReference>
<dbReference type="PROSITE" id="PS00395">
    <property type="entry name" value="ALANINE_RACEMASE"/>
    <property type="match status" value="1"/>
</dbReference>
<dbReference type="InterPro" id="IPR009006">
    <property type="entry name" value="Ala_racemase/Decarboxylase_C"/>
</dbReference>
<dbReference type="EC" id="5.1.1.1" evidence="3 7"/>
<feature type="modified residue" description="N6-(pyridoxal phosphate)lysine" evidence="7 8">
    <location>
        <position position="58"/>
    </location>
</feature>
<dbReference type="SUPFAM" id="SSF50621">
    <property type="entry name" value="Alanine racemase C-terminal domain-like"/>
    <property type="match status" value="1"/>
</dbReference>
<dbReference type="HAMAP" id="MF_01201">
    <property type="entry name" value="Ala_racemase"/>
    <property type="match status" value="1"/>
</dbReference>
<reference evidence="13" key="1">
    <citation type="submission" date="2009-09" db="EMBL/GenBank/DDBJ databases">
        <title>The complete genome of Nakamurella multipartita DSM 44233.</title>
        <authorList>
            <consortium name="US DOE Joint Genome Institute (JGI-PGF)"/>
            <person name="Lucas S."/>
            <person name="Copeland A."/>
            <person name="Lapidus A."/>
            <person name="Glavina del Rio T."/>
            <person name="Dalin E."/>
            <person name="Tice H."/>
            <person name="Bruce D."/>
            <person name="Goodwin L."/>
            <person name="Pitluck S."/>
            <person name="Kyrpides N."/>
            <person name="Mavromatis K."/>
            <person name="Ivanova N."/>
            <person name="Ovchinnikova G."/>
            <person name="Sims D."/>
            <person name="Meincke L."/>
            <person name="Brettin T."/>
            <person name="Detter J.C."/>
            <person name="Han C."/>
            <person name="Larimer F."/>
            <person name="Land M."/>
            <person name="Hauser L."/>
            <person name="Markowitz V."/>
            <person name="Cheng J.-F."/>
            <person name="Hugenholtz P."/>
            <person name="Woyke T."/>
            <person name="Wu D."/>
            <person name="Klenk H.-P."/>
            <person name="Eisen J.A."/>
        </authorList>
    </citation>
    <scope>NUCLEOTIDE SEQUENCE [LARGE SCALE GENOMIC DNA]</scope>
    <source>
        <strain evidence="13">ATCC 700099 / DSM 44233 / CIP 104796 / JCM 9543 / NBRC 105858 / Y-104</strain>
    </source>
</reference>
<feature type="domain" description="Alanine racemase C-terminal" evidence="11">
    <location>
        <begin position="262"/>
        <end position="389"/>
    </location>
</feature>
<proteinExistence type="inferred from homology"/>
<dbReference type="GO" id="GO:0030170">
    <property type="term" value="F:pyridoxal phosphate binding"/>
    <property type="evidence" value="ECO:0007669"/>
    <property type="project" value="UniProtKB-UniRule"/>
</dbReference>
<evidence type="ECO:0000256" key="9">
    <source>
        <dbReference type="PIRSR" id="PIRSR600821-52"/>
    </source>
</evidence>
<dbReference type="PANTHER" id="PTHR30511:SF0">
    <property type="entry name" value="ALANINE RACEMASE, CATABOLIC-RELATED"/>
    <property type="match status" value="1"/>
</dbReference>
<dbReference type="FunFam" id="2.40.37.10:FF:000015">
    <property type="entry name" value="Alanine racemase"/>
    <property type="match status" value="1"/>
</dbReference>
<dbReference type="GO" id="GO:0030632">
    <property type="term" value="P:D-alanine biosynthetic process"/>
    <property type="evidence" value="ECO:0007669"/>
    <property type="project" value="UniProtKB-UniRule"/>
</dbReference>
<accession>C8XCN2</accession>
<dbReference type="InterPro" id="IPR029066">
    <property type="entry name" value="PLP-binding_barrel"/>
</dbReference>
<dbReference type="FunCoup" id="C8XCN2">
    <property type="interactions" value="52"/>
</dbReference>